<reference evidence="5 6" key="1">
    <citation type="submission" date="2023-01" db="EMBL/GenBank/DDBJ databases">
        <title>Description of Helicobacter ibis sp. nov. isolated from faecal droppings of black-faced ibis (Theristicus melanopis).</title>
        <authorList>
            <person name="Lopez-Cantillo M."/>
            <person name="Vidal-Veuthey B."/>
            <person name="Mella A."/>
            <person name="De La Haba R."/>
            <person name="Collado L."/>
        </authorList>
    </citation>
    <scope>NUCLEOTIDE SEQUENCE [LARGE SCALE GENOMIC DNA]</scope>
    <source>
        <strain evidence="5 6">A82</strain>
    </source>
</reference>
<dbReference type="Pfam" id="PF02621">
    <property type="entry name" value="VitK2_biosynth"/>
    <property type="match status" value="2"/>
</dbReference>
<dbReference type="EMBL" id="JAQHXR010000004">
    <property type="protein sequence ID" value="MDA3969479.1"/>
    <property type="molecule type" value="Genomic_DNA"/>
</dbReference>
<comment type="catalytic activity">
    <reaction evidence="4">
        <text>chorismate = 3-[(1-carboxyvinyl)-oxy]benzoate + H2O</text>
        <dbReference type="Rhea" id="RHEA:40051"/>
        <dbReference type="ChEBI" id="CHEBI:15377"/>
        <dbReference type="ChEBI" id="CHEBI:29748"/>
        <dbReference type="ChEBI" id="CHEBI:76981"/>
        <dbReference type="EC" id="4.2.1.151"/>
    </reaction>
</comment>
<name>A0ABT4VFK6_9HELI</name>
<dbReference type="Proteomes" id="UP001210261">
    <property type="component" value="Unassembled WGS sequence"/>
</dbReference>
<evidence type="ECO:0000256" key="2">
    <source>
        <dbReference type="ARBA" id="ARBA00022428"/>
    </source>
</evidence>
<comment type="similarity">
    <text evidence="4">Belongs to the MqnA/MqnD family. MqnA subfamily.</text>
</comment>
<keyword evidence="6" id="KW-1185">Reference proteome</keyword>
<dbReference type="InterPro" id="IPR030868">
    <property type="entry name" value="MqnA"/>
</dbReference>
<sequence>MRFGKIDYLNLLPFEVFMRKYPAPSYCKLFYNKKKSYPAKLNIEFLFNRIDAGFISSITAMRAQNERFRVFDVGICAKKEVKSVICIKDDLGNDYQSATSNALLKVLGLQGRVLIGDRALRYVLDSSTNKQDYIDMCLFWVEKERIPFVFGRLCARKHKEFFCKVALLFAKSHVKIPHYIIDEYSKKSGVSKEDILEYLNLLTYKIDKKTKIGLYRFYRKARILGVKSPKRF</sequence>
<accession>A0ABT4VFK6</accession>
<evidence type="ECO:0000313" key="6">
    <source>
        <dbReference type="Proteomes" id="UP001210261"/>
    </source>
</evidence>
<evidence type="ECO:0000313" key="5">
    <source>
        <dbReference type="EMBL" id="MDA3969479.1"/>
    </source>
</evidence>
<comment type="caution">
    <text evidence="5">The sequence shown here is derived from an EMBL/GenBank/DDBJ whole genome shotgun (WGS) entry which is preliminary data.</text>
</comment>
<keyword evidence="2 4" id="KW-0474">Menaquinone biosynthesis</keyword>
<evidence type="ECO:0000256" key="1">
    <source>
        <dbReference type="ARBA" id="ARBA00004863"/>
    </source>
</evidence>
<comment type="function">
    <text evidence="4">Catalyzes the dehydration of chorismate into 3-[(1-carboxyvinyl)oxy]benzoate, a step in the biosynthesis of menaquinone (MK, vitamin K2).</text>
</comment>
<dbReference type="EC" id="4.2.1.151" evidence="4"/>
<dbReference type="HAMAP" id="MF_00995">
    <property type="entry name" value="MqnA"/>
    <property type="match status" value="1"/>
</dbReference>
<dbReference type="InterPro" id="IPR003773">
    <property type="entry name" value="Menaquinone_biosynth"/>
</dbReference>
<dbReference type="SUPFAM" id="SSF53850">
    <property type="entry name" value="Periplasmic binding protein-like II"/>
    <property type="match status" value="1"/>
</dbReference>
<dbReference type="RefSeq" id="WP_271021836.1">
    <property type="nucleotide sequence ID" value="NZ_JAQHXR010000004.1"/>
</dbReference>
<dbReference type="PANTHER" id="PTHR37690:SF1">
    <property type="entry name" value="CHORISMATE DEHYDRATASE"/>
    <property type="match status" value="1"/>
</dbReference>
<evidence type="ECO:0000256" key="4">
    <source>
        <dbReference type="HAMAP-Rule" id="MF_00995"/>
    </source>
</evidence>
<dbReference type="PANTHER" id="PTHR37690">
    <property type="entry name" value="CHORISMATE DEHYDRATASE"/>
    <property type="match status" value="1"/>
</dbReference>
<dbReference type="Gene3D" id="3.40.190.10">
    <property type="entry name" value="Periplasmic binding protein-like II"/>
    <property type="match status" value="2"/>
</dbReference>
<organism evidence="5 6">
    <name type="scientific">Helicobacter ibis</name>
    <dbReference type="NCBI Taxonomy" id="2962633"/>
    <lineage>
        <taxon>Bacteria</taxon>
        <taxon>Pseudomonadati</taxon>
        <taxon>Campylobacterota</taxon>
        <taxon>Epsilonproteobacteria</taxon>
        <taxon>Campylobacterales</taxon>
        <taxon>Helicobacteraceae</taxon>
        <taxon>Helicobacter</taxon>
    </lineage>
</organism>
<proteinExistence type="inferred from homology"/>
<comment type="pathway">
    <text evidence="1 4">Quinol/quinone metabolism; menaquinone biosynthesis.</text>
</comment>
<keyword evidence="3 4" id="KW-0456">Lyase</keyword>
<gene>
    <name evidence="4" type="primary">mqnA</name>
    <name evidence="5" type="ORF">PF021_07345</name>
</gene>
<evidence type="ECO:0000256" key="3">
    <source>
        <dbReference type="ARBA" id="ARBA00023239"/>
    </source>
</evidence>
<protein>
    <recommendedName>
        <fullName evidence="4">Chorismate dehydratase</fullName>
        <ecNumber evidence="4">4.2.1.151</ecNumber>
    </recommendedName>
    <alternativeName>
        <fullName evidence="4">Menaquinone biosynthetic enzyme MqnA</fullName>
    </alternativeName>
</protein>